<dbReference type="Pfam" id="PF24681">
    <property type="entry name" value="Kelch_KLHDC2_KLHL20_DRC7"/>
    <property type="match status" value="1"/>
</dbReference>
<evidence type="ECO:0000256" key="1">
    <source>
        <dbReference type="ARBA" id="ARBA00022441"/>
    </source>
</evidence>
<accession>A0ABU6GEN5</accession>
<sequence length="254" mass="27396">MPFVRGAAANVAYNNKIYLFGGFGNSNISVSTVNMYDPATDTWSSKTDMPLVNTAAAAVVLTNKIYLVGGKSNQNNAIYTILQQYDPTSDTWSTQSYMPTARSSLSAEVHLGKIYAIGGANSTGAVNTVEVYDPETNTWSTKASLINARYLHGSASVNGNFYVIGGSTTTLAANGSVEKYTIADSPINENERAILTVTLNTGLEKEFDLSMSEVNAFINWYEAKQGGTGTASYAIDKHNNNIGPFKSRKDYCYC</sequence>
<keyword evidence="2" id="KW-0677">Repeat</keyword>
<protein>
    <submittedName>
        <fullName evidence="3">Kelch repeat-containing protein</fullName>
    </submittedName>
</protein>
<reference evidence="3 4" key="1">
    <citation type="submission" date="2023-03" db="EMBL/GenBank/DDBJ databases">
        <title>Bacillus Genome Sequencing.</title>
        <authorList>
            <person name="Dunlap C."/>
        </authorList>
    </citation>
    <scope>NUCLEOTIDE SEQUENCE [LARGE SCALE GENOMIC DNA]</scope>
    <source>
        <strain evidence="3 4">BD-533</strain>
    </source>
</reference>
<keyword evidence="4" id="KW-1185">Reference proteome</keyword>
<dbReference type="RefSeq" id="WP_326076903.1">
    <property type="nucleotide sequence ID" value="NZ_JARLKY010000156.1"/>
</dbReference>
<dbReference type="PANTHER" id="PTHR46344">
    <property type="entry name" value="OS02G0202900 PROTEIN"/>
    <property type="match status" value="1"/>
</dbReference>
<dbReference type="SUPFAM" id="SSF117281">
    <property type="entry name" value="Kelch motif"/>
    <property type="match status" value="1"/>
</dbReference>
<dbReference type="Proteomes" id="UP001338137">
    <property type="component" value="Unassembled WGS sequence"/>
</dbReference>
<dbReference type="InterPro" id="IPR015915">
    <property type="entry name" value="Kelch-typ_b-propeller"/>
</dbReference>
<dbReference type="InterPro" id="IPR006652">
    <property type="entry name" value="Kelch_1"/>
</dbReference>
<dbReference type="Gene3D" id="2.120.10.80">
    <property type="entry name" value="Kelch-type beta propeller"/>
    <property type="match status" value="1"/>
</dbReference>
<keyword evidence="1" id="KW-0880">Kelch repeat</keyword>
<proteinExistence type="predicted"/>
<dbReference type="SMART" id="SM00612">
    <property type="entry name" value="Kelch"/>
    <property type="match status" value="3"/>
</dbReference>
<organism evidence="3 4">
    <name type="scientific">Paenibacillus alba</name>
    <dbReference type="NCBI Taxonomy" id="1197127"/>
    <lineage>
        <taxon>Bacteria</taxon>
        <taxon>Bacillati</taxon>
        <taxon>Bacillota</taxon>
        <taxon>Bacilli</taxon>
        <taxon>Bacillales</taxon>
        <taxon>Paenibacillaceae</taxon>
        <taxon>Paenibacillus</taxon>
    </lineage>
</organism>
<evidence type="ECO:0000313" key="3">
    <source>
        <dbReference type="EMBL" id="MEC0232686.1"/>
    </source>
</evidence>
<comment type="caution">
    <text evidence="3">The sequence shown here is derived from an EMBL/GenBank/DDBJ whole genome shotgun (WGS) entry which is preliminary data.</text>
</comment>
<dbReference type="EMBL" id="JARLKY010000156">
    <property type="protein sequence ID" value="MEC0232686.1"/>
    <property type="molecule type" value="Genomic_DNA"/>
</dbReference>
<evidence type="ECO:0000313" key="4">
    <source>
        <dbReference type="Proteomes" id="UP001338137"/>
    </source>
</evidence>
<dbReference type="PANTHER" id="PTHR46344:SF27">
    <property type="entry name" value="KELCH REPEAT SUPERFAMILY PROTEIN"/>
    <property type="match status" value="1"/>
</dbReference>
<evidence type="ECO:0000256" key="2">
    <source>
        <dbReference type="ARBA" id="ARBA00022737"/>
    </source>
</evidence>
<gene>
    <name evidence="3" type="ORF">P4I72_36905</name>
</gene>
<name>A0ABU6GEN5_9BACL</name>